<dbReference type="NCBIfam" id="TIGR01352">
    <property type="entry name" value="tonB_Cterm"/>
    <property type="match status" value="1"/>
</dbReference>
<dbReference type="SUPFAM" id="SSF74653">
    <property type="entry name" value="TolA/TonB C-terminal domain"/>
    <property type="match status" value="1"/>
</dbReference>
<dbReference type="GO" id="GO:0098797">
    <property type="term" value="C:plasma membrane protein complex"/>
    <property type="evidence" value="ECO:0007669"/>
    <property type="project" value="TreeGrafter"/>
</dbReference>
<evidence type="ECO:0000259" key="12">
    <source>
        <dbReference type="PROSITE" id="PS52015"/>
    </source>
</evidence>
<keyword evidence="3" id="KW-0813">Transport</keyword>
<dbReference type="OrthoDB" id="1039448at2"/>
<keyword evidence="5" id="KW-0997">Cell inner membrane</keyword>
<accession>A0A2T7BEK8</accession>
<feature type="domain" description="TonB C-terminal" evidence="12">
    <location>
        <begin position="206"/>
        <end position="299"/>
    </location>
</feature>
<feature type="transmembrane region" description="Helical" evidence="11">
    <location>
        <begin position="54"/>
        <end position="71"/>
    </location>
</feature>
<keyword evidence="9 11" id="KW-0472">Membrane</keyword>
<keyword evidence="6 11" id="KW-0812">Transmembrane</keyword>
<gene>
    <name evidence="13" type="ORF">DCC81_10180</name>
</gene>
<feature type="region of interest" description="Disordered" evidence="10">
    <location>
        <begin position="126"/>
        <end position="146"/>
    </location>
</feature>
<evidence type="ECO:0000256" key="2">
    <source>
        <dbReference type="ARBA" id="ARBA00006555"/>
    </source>
</evidence>
<dbReference type="PRINTS" id="PR01374">
    <property type="entry name" value="TONBPROTEIN"/>
</dbReference>
<proteinExistence type="inferred from homology"/>
<dbReference type="GO" id="GO:0015891">
    <property type="term" value="P:siderophore transport"/>
    <property type="evidence" value="ECO:0007669"/>
    <property type="project" value="InterPro"/>
</dbReference>
<comment type="similarity">
    <text evidence="2">Belongs to the TonB family.</text>
</comment>
<dbReference type="InterPro" id="IPR003538">
    <property type="entry name" value="TonB"/>
</dbReference>
<dbReference type="EMBL" id="QCYK01000002">
    <property type="protein sequence ID" value="PUZ24708.1"/>
    <property type="molecule type" value="Genomic_DNA"/>
</dbReference>
<evidence type="ECO:0000256" key="6">
    <source>
        <dbReference type="ARBA" id="ARBA00022692"/>
    </source>
</evidence>
<dbReference type="PANTHER" id="PTHR33446">
    <property type="entry name" value="PROTEIN TONB-RELATED"/>
    <property type="match status" value="1"/>
</dbReference>
<organism evidence="13 14">
    <name type="scientific">Chitinophaga parva</name>
    <dbReference type="NCBI Taxonomy" id="2169414"/>
    <lineage>
        <taxon>Bacteria</taxon>
        <taxon>Pseudomonadati</taxon>
        <taxon>Bacteroidota</taxon>
        <taxon>Chitinophagia</taxon>
        <taxon>Chitinophagales</taxon>
        <taxon>Chitinophagaceae</taxon>
        <taxon>Chitinophaga</taxon>
    </lineage>
</organism>
<dbReference type="GO" id="GO:0015031">
    <property type="term" value="P:protein transport"/>
    <property type="evidence" value="ECO:0007669"/>
    <property type="project" value="UniProtKB-KW"/>
</dbReference>
<protein>
    <submittedName>
        <fullName evidence="13">Energy transducer TonB</fullName>
    </submittedName>
</protein>
<evidence type="ECO:0000256" key="9">
    <source>
        <dbReference type="ARBA" id="ARBA00023136"/>
    </source>
</evidence>
<keyword evidence="4" id="KW-1003">Cell membrane</keyword>
<keyword evidence="8 11" id="KW-1133">Transmembrane helix</keyword>
<reference evidence="13 14" key="1">
    <citation type="submission" date="2018-04" db="EMBL/GenBank/DDBJ databases">
        <title>Chitinophaga fuyangensis sp. nov., isolated from soil in a chemical factory.</title>
        <authorList>
            <person name="Chen K."/>
        </authorList>
    </citation>
    <scope>NUCLEOTIDE SEQUENCE [LARGE SCALE GENOMIC DNA]</scope>
    <source>
        <strain evidence="13 14">LY-1</strain>
    </source>
</reference>
<dbReference type="PANTHER" id="PTHR33446:SF2">
    <property type="entry name" value="PROTEIN TONB"/>
    <property type="match status" value="1"/>
</dbReference>
<evidence type="ECO:0000256" key="7">
    <source>
        <dbReference type="ARBA" id="ARBA00022927"/>
    </source>
</evidence>
<dbReference type="GO" id="GO:0031992">
    <property type="term" value="F:energy transducer activity"/>
    <property type="evidence" value="ECO:0007669"/>
    <property type="project" value="InterPro"/>
</dbReference>
<dbReference type="InterPro" id="IPR006260">
    <property type="entry name" value="TonB/TolA_C"/>
</dbReference>
<evidence type="ECO:0000256" key="8">
    <source>
        <dbReference type="ARBA" id="ARBA00022989"/>
    </source>
</evidence>
<comment type="subcellular location">
    <subcellularLocation>
        <location evidence="1">Cell inner membrane</location>
        <topology evidence="1">Single-pass membrane protein</topology>
        <orientation evidence="1">Periplasmic side</orientation>
    </subcellularLocation>
</comment>
<evidence type="ECO:0000256" key="1">
    <source>
        <dbReference type="ARBA" id="ARBA00004383"/>
    </source>
</evidence>
<dbReference type="Proteomes" id="UP000244450">
    <property type="component" value="Unassembled WGS sequence"/>
</dbReference>
<dbReference type="InterPro" id="IPR051045">
    <property type="entry name" value="TonB-dependent_transducer"/>
</dbReference>
<evidence type="ECO:0000256" key="3">
    <source>
        <dbReference type="ARBA" id="ARBA00022448"/>
    </source>
</evidence>
<dbReference type="GO" id="GO:0055085">
    <property type="term" value="P:transmembrane transport"/>
    <property type="evidence" value="ECO:0007669"/>
    <property type="project" value="InterPro"/>
</dbReference>
<evidence type="ECO:0000313" key="13">
    <source>
        <dbReference type="EMBL" id="PUZ24708.1"/>
    </source>
</evidence>
<dbReference type="InterPro" id="IPR037682">
    <property type="entry name" value="TonB_C"/>
</dbReference>
<keyword evidence="14" id="KW-1185">Reference proteome</keyword>
<dbReference type="Gene3D" id="3.30.1150.10">
    <property type="match status" value="1"/>
</dbReference>
<evidence type="ECO:0000256" key="4">
    <source>
        <dbReference type="ARBA" id="ARBA00022475"/>
    </source>
</evidence>
<evidence type="ECO:0000256" key="10">
    <source>
        <dbReference type="SAM" id="MobiDB-lite"/>
    </source>
</evidence>
<comment type="caution">
    <text evidence="13">The sequence shown here is derived from an EMBL/GenBank/DDBJ whole genome shotgun (WGS) entry which is preliminary data.</text>
</comment>
<dbReference type="AlphaFoldDB" id="A0A2T7BEK8"/>
<name>A0A2T7BEK8_9BACT</name>
<keyword evidence="7" id="KW-0653">Protein transport</keyword>
<dbReference type="Pfam" id="PF03544">
    <property type="entry name" value="TonB_C"/>
    <property type="match status" value="1"/>
</dbReference>
<evidence type="ECO:0000256" key="5">
    <source>
        <dbReference type="ARBA" id="ARBA00022519"/>
    </source>
</evidence>
<evidence type="ECO:0000256" key="11">
    <source>
        <dbReference type="SAM" id="Phobius"/>
    </source>
</evidence>
<evidence type="ECO:0000313" key="14">
    <source>
        <dbReference type="Proteomes" id="UP000244450"/>
    </source>
</evidence>
<dbReference type="PROSITE" id="PS52015">
    <property type="entry name" value="TONB_CTD"/>
    <property type="match status" value="1"/>
</dbReference>
<dbReference type="GO" id="GO:0030288">
    <property type="term" value="C:outer membrane-bounded periplasmic space"/>
    <property type="evidence" value="ECO:0007669"/>
    <property type="project" value="InterPro"/>
</dbReference>
<sequence>MYGAWRPIGTIKLTSMDAINITQNDFLDVLFDNRNKDYGAYNLRRYYERRMRNAVGITAGILLAMTGAYVVSNIMAKSHPAELAAVRPKVTTLTEIPIDPAEKLTAPPPPAAAAAPRALKPMIQNTPPAVVPDDTKDITPPPTQKEMEGKVIGSITTPGDVNGADIDAPVDLAGGGGNGVVEAPATTEGTNNHPFTFVELMPSFPGGEDALAKFLRNNVRYPSVAQENGIQGIVSVQFVVTTDGTIQGVKVIGATHGGGLEDEALRVVRKMPKWRPGRQNGRDVAVYFTLPIRFVMQDQ</sequence>